<comment type="caution">
    <text evidence="5">The sequence shown here is derived from an EMBL/GenBank/DDBJ whole genome shotgun (WGS) entry which is preliminary data.</text>
</comment>
<evidence type="ECO:0000313" key="5">
    <source>
        <dbReference type="EMBL" id="MBF6635307.1"/>
    </source>
</evidence>
<dbReference type="InterPro" id="IPR037026">
    <property type="entry name" value="Vgr_OB-fold_dom_sf"/>
</dbReference>
<dbReference type="Gene3D" id="4.10.220.110">
    <property type="match status" value="1"/>
</dbReference>
<accession>A0AA41BV06</accession>
<dbReference type="InterPro" id="IPR017847">
    <property type="entry name" value="T6SS_RhsGE_Vgr_subset"/>
</dbReference>
<feature type="domain" description="Putative type VI secretion system Rhs element associated Vgr" evidence="4">
    <location>
        <begin position="504"/>
        <end position="605"/>
    </location>
</feature>
<evidence type="ECO:0000259" key="2">
    <source>
        <dbReference type="Pfam" id="PF04717"/>
    </source>
</evidence>
<dbReference type="RefSeq" id="WP_194977378.1">
    <property type="nucleotide sequence ID" value="NZ_JADMKS010000001.1"/>
</dbReference>
<dbReference type="NCBIfam" id="TIGR01646">
    <property type="entry name" value="vgr_GE"/>
    <property type="match status" value="1"/>
</dbReference>
<dbReference type="AlphaFoldDB" id="A0AA41BV06"/>
<feature type="domain" description="DUF2345" evidence="3">
    <location>
        <begin position="622"/>
        <end position="770"/>
    </location>
</feature>
<dbReference type="Gene3D" id="2.40.50.230">
    <property type="entry name" value="Gp5 N-terminal domain"/>
    <property type="match status" value="1"/>
</dbReference>
<dbReference type="Gene3D" id="3.55.50.10">
    <property type="entry name" value="Baseplate protein-like domains"/>
    <property type="match status" value="1"/>
</dbReference>
<dbReference type="SUPFAM" id="SSF69279">
    <property type="entry name" value="Phage tail proteins"/>
    <property type="match status" value="2"/>
</dbReference>
<dbReference type="Pfam" id="PF05954">
    <property type="entry name" value="Phage_GPD"/>
    <property type="match status" value="1"/>
</dbReference>
<protein>
    <submittedName>
        <fullName evidence="5">Type VI secretion system tip protein VgrG</fullName>
    </submittedName>
</protein>
<sequence>MSIISTLSDVAKPLSGNTNLYHLDVHGCDIYLDVKSFSGRESVSAGYHYRIEFNSTEQDINPQQILNHSATLKIQGKNESLTPQIVQKEQKIVHGVITNFTRNSGSVDEAHYQITIEPFFSLLDKQKRSYRFFLNRSVPEVIEQILQDHSFKSWEFDFQLKKTYPKRAQINQINESDREFIERLLSEVGIFYTFIIQPDTKTEVIQFGDKQSCYIFSKNLPLRNPSGTNDNGINSVWGLSLHNQITESSVQVKDYNYRNSKDPLLSGKIDIMHGKNDGITYGDVYQYQPRHLTGGNLLTPEPETANFWARLEHERYLTAQTQLQGSSTDPTLALLHVLTVTDNNFPSSLPSVWQSQVIIVGLRFSASRSTALSVTFSAVPYSETLCWRPALKPRPVISGTLTARITSPKNNDIYAHQDKDGHYWVKFDADLEDKRQGFESMPVRLAKPYGGDTYGIHFPLIQGTEVAIAFHEGDPDRPYIAHVLHDSHHPDHVTEQNNTRNIIRTPANNKLRFEDKRDEEHVKLSTEYGGKTQLNMGHLVDANRGLRGQGFELRTDDWGVIRGAKGILLTADAQPGANGQILEMDEAIAQLQQALTLARNMTNIAQNAKTTAGDTASQQALNKTLHNLKAAGIVVSAPEGIGLVSPKAIRLASGGESVAVISGGNTDVSSGKSFTVSASDSVSLFAQSGGMQIFAGNGKLDIQSQANALNVSAQKDVTITSSEGKITVNASQELVLICGGAYIKLNGGNIELGAPGNILLNAANVQKMGASNLNAPLPTFPKGYGAGYAVKSLRTGELMPFTTYRITTAEGDVFEGISGPDSKTTSIYTSAPSQLKIEFPRNKTDSKEVE</sequence>
<dbReference type="InterPro" id="IPR006533">
    <property type="entry name" value="T6SS_Vgr_RhsGE"/>
</dbReference>
<evidence type="ECO:0000259" key="3">
    <source>
        <dbReference type="Pfam" id="PF10106"/>
    </source>
</evidence>
<dbReference type="SUPFAM" id="SSF69255">
    <property type="entry name" value="gp5 N-terminal domain-like"/>
    <property type="match status" value="1"/>
</dbReference>
<dbReference type="InterPro" id="IPR018769">
    <property type="entry name" value="VgrG2_DUF2345"/>
</dbReference>
<reference evidence="5" key="2">
    <citation type="submission" date="2022-09" db="EMBL/GenBank/DDBJ databases">
        <title>Rouxiella aceris sp. nov., isolated from tree sap and emended description of the genus Rhouxiella.</title>
        <authorList>
            <person name="Kim I.S."/>
        </authorList>
    </citation>
    <scope>NUCLEOTIDE SEQUENCE</scope>
    <source>
        <strain evidence="5">SAP-2</strain>
    </source>
</reference>
<dbReference type="InterPro" id="IPR006531">
    <property type="entry name" value="Gp5/Vgr_OB"/>
</dbReference>
<gene>
    <name evidence="5" type="primary">vgrG</name>
    <name evidence="5" type="ORF">ITX54_01300</name>
</gene>
<reference evidence="5" key="1">
    <citation type="submission" date="2020-11" db="EMBL/GenBank/DDBJ databases">
        <authorList>
            <person name="Lee S.D."/>
        </authorList>
    </citation>
    <scope>NUCLEOTIDE SEQUENCE</scope>
    <source>
        <strain evidence="5">SAP-2</strain>
    </source>
</reference>
<dbReference type="Pfam" id="PF13296">
    <property type="entry name" value="T6SS_Vgr"/>
    <property type="match status" value="1"/>
</dbReference>
<name>A0AA41BV06_9GAMM</name>
<dbReference type="Pfam" id="PF10106">
    <property type="entry name" value="DUF2345"/>
    <property type="match status" value="1"/>
</dbReference>
<feature type="domain" description="Gp5/Type VI secretion system Vgr protein OB-fold" evidence="2">
    <location>
        <begin position="439"/>
        <end position="484"/>
    </location>
</feature>
<dbReference type="Pfam" id="PF04717">
    <property type="entry name" value="Phage_base_V"/>
    <property type="match status" value="1"/>
</dbReference>
<evidence type="ECO:0000256" key="1">
    <source>
        <dbReference type="ARBA" id="ARBA00005558"/>
    </source>
</evidence>
<evidence type="ECO:0000259" key="4">
    <source>
        <dbReference type="Pfam" id="PF13296"/>
    </source>
</evidence>
<dbReference type="Proteomes" id="UP000705283">
    <property type="component" value="Unassembled WGS sequence"/>
</dbReference>
<evidence type="ECO:0000313" key="6">
    <source>
        <dbReference type="Proteomes" id="UP000705283"/>
    </source>
</evidence>
<dbReference type="InterPro" id="IPR028244">
    <property type="entry name" value="T6SS_Rhs_Vgr_dom"/>
</dbReference>
<dbReference type="Gene3D" id="2.30.110.50">
    <property type="match status" value="1"/>
</dbReference>
<comment type="similarity">
    <text evidence="1">Belongs to the VgrG protein family.</text>
</comment>
<dbReference type="NCBIfam" id="TIGR03361">
    <property type="entry name" value="VI_Rhs_Vgr"/>
    <property type="match status" value="1"/>
</dbReference>
<organism evidence="5 6">
    <name type="scientific">Rouxiella silvae</name>
    <dbReference type="NCBI Taxonomy" id="1646373"/>
    <lineage>
        <taxon>Bacteria</taxon>
        <taxon>Pseudomonadati</taxon>
        <taxon>Pseudomonadota</taxon>
        <taxon>Gammaproteobacteria</taxon>
        <taxon>Enterobacterales</taxon>
        <taxon>Yersiniaceae</taxon>
        <taxon>Rouxiella</taxon>
    </lineage>
</organism>
<dbReference type="EMBL" id="JADMKS010000001">
    <property type="protein sequence ID" value="MBF6635307.1"/>
    <property type="molecule type" value="Genomic_DNA"/>
</dbReference>
<proteinExistence type="inferred from homology"/>